<organism evidence="5 7">
    <name type="scientific">Aphanomyces astaci</name>
    <name type="common">Crayfish plague agent</name>
    <dbReference type="NCBI Taxonomy" id="112090"/>
    <lineage>
        <taxon>Eukaryota</taxon>
        <taxon>Sar</taxon>
        <taxon>Stramenopiles</taxon>
        <taxon>Oomycota</taxon>
        <taxon>Saprolegniomycetes</taxon>
        <taxon>Saprolegniales</taxon>
        <taxon>Verrucalvaceae</taxon>
        <taxon>Aphanomyces</taxon>
    </lineage>
</organism>
<dbReference type="EMBL" id="QUSZ01009236">
    <property type="protein sequence ID" value="RHX99369.1"/>
    <property type="molecule type" value="Genomic_DNA"/>
</dbReference>
<dbReference type="VEuPathDB" id="FungiDB:H257_06002"/>
<accession>A0A396ZV27</accession>
<gene>
    <name evidence="5" type="ORF">DYB36_013845</name>
    <name evidence="6" type="ORF">DYB38_004938</name>
</gene>
<keyword evidence="1" id="KW-0962">Peroxisome biogenesis</keyword>
<sequence>MTMKVVQNAGEDHLHLTPPLTVDTKAALPFVSALLPWLYLVHHTDAKQLDRVLAILAKSDGRDKACKITQYMCKLVMAINQPTYKPLVGKLATQLSGTRRVLRLGRCLKFFPNAMAASQEPHGWKRAVATLGAVVGGAGDFGDDVCWASDMNLLSTSVRSCLHCSCGVYITFFLQVATSLEVWIDRLWVFSVACDLPLNTSDLLDARLAFVAASNADTADNERTKAAVHLHNCRATYVSVWLAQVKLVADFFHSTRRAYDWPTASPMQDALCGLVSASCAMIKMWQPSILQKQHLS</sequence>
<dbReference type="InterPro" id="IPR008733">
    <property type="entry name" value="PEX11"/>
</dbReference>
<comment type="caution">
    <text evidence="5">The sequence shown here is derived from an EMBL/GenBank/DDBJ whole genome shotgun (WGS) entry which is preliminary data.</text>
</comment>
<name>A0A396ZV27_APHAT</name>
<dbReference type="Proteomes" id="UP000265716">
    <property type="component" value="Unassembled WGS sequence"/>
</dbReference>
<dbReference type="Proteomes" id="UP000265427">
    <property type="component" value="Unassembled WGS sequence"/>
</dbReference>
<keyword evidence="3" id="KW-0576">Peroxisome</keyword>
<proteinExistence type="predicted"/>
<evidence type="ECO:0000313" key="7">
    <source>
        <dbReference type="Proteomes" id="UP000265427"/>
    </source>
</evidence>
<evidence type="ECO:0000313" key="8">
    <source>
        <dbReference type="Proteomes" id="UP000265716"/>
    </source>
</evidence>
<dbReference type="Pfam" id="PF05648">
    <property type="entry name" value="PEX11"/>
    <property type="match status" value="1"/>
</dbReference>
<evidence type="ECO:0000256" key="1">
    <source>
        <dbReference type="ARBA" id="ARBA00022593"/>
    </source>
</evidence>
<dbReference type="PANTHER" id="PTHR12652">
    <property type="entry name" value="PEROXISOMAL BIOGENESIS FACTOR 11"/>
    <property type="match status" value="1"/>
</dbReference>
<evidence type="ECO:0000313" key="5">
    <source>
        <dbReference type="EMBL" id="RHX99369.1"/>
    </source>
</evidence>
<dbReference type="GO" id="GO:0016559">
    <property type="term" value="P:peroxisome fission"/>
    <property type="evidence" value="ECO:0007669"/>
    <property type="project" value="InterPro"/>
</dbReference>
<protein>
    <submittedName>
        <fullName evidence="5">Uncharacterized protein</fullName>
    </submittedName>
</protein>
<dbReference type="GO" id="GO:0005778">
    <property type="term" value="C:peroxisomal membrane"/>
    <property type="evidence" value="ECO:0007669"/>
    <property type="project" value="UniProtKB-SubCell"/>
</dbReference>
<dbReference type="EMBL" id="QUTC01004610">
    <property type="protein sequence ID" value="RHY63467.1"/>
    <property type="molecule type" value="Genomic_DNA"/>
</dbReference>
<reference evidence="7 8" key="1">
    <citation type="submission" date="2018-08" db="EMBL/GenBank/DDBJ databases">
        <title>Aphanomyces genome sequencing and annotation.</title>
        <authorList>
            <person name="Minardi D."/>
            <person name="Oidtmann B."/>
            <person name="Van Der Giezen M."/>
            <person name="Studholme D.J."/>
        </authorList>
    </citation>
    <scope>NUCLEOTIDE SEQUENCE [LARGE SCALE GENOMIC DNA]</scope>
    <source>
        <strain evidence="5 7">Kv</strain>
        <strain evidence="6 8">SA</strain>
    </source>
</reference>
<dbReference type="PANTHER" id="PTHR12652:SF50">
    <property type="entry name" value="PEROXIN 11"/>
    <property type="match status" value="1"/>
</dbReference>
<keyword evidence="2" id="KW-0472">Membrane</keyword>
<dbReference type="AlphaFoldDB" id="A0A396ZV27"/>
<evidence type="ECO:0000256" key="4">
    <source>
        <dbReference type="ARBA" id="ARBA00046271"/>
    </source>
</evidence>
<evidence type="ECO:0000256" key="3">
    <source>
        <dbReference type="ARBA" id="ARBA00023140"/>
    </source>
</evidence>
<evidence type="ECO:0000313" key="6">
    <source>
        <dbReference type="EMBL" id="RHY63467.1"/>
    </source>
</evidence>
<evidence type="ECO:0000256" key="2">
    <source>
        <dbReference type="ARBA" id="ARBA00023136"/>
    </source>
</evidence>
<comment type="subcellular location">
    <subcellularLocation>
        <location evidence="4">Peroxisome membrane</location>
    </subcellularLocation>
</comment>